<evidence type="ECO:0000259" key="11">
    <source>
        <dbReference type="PROSITE" id="PS01124"/>
    </source>
</evidence>
<dbReference type="InterPro" id="IPR009057">
    <property type="entry name" value="Homeodomain-like_sf"/>
</dbReference>
<name>A0A1M7SVD9_9FIRM</name>
<dbReference type="PANTHER" id="PTHR42713:SF3">
    <property type="entry name" value="TRANSCRIPTIONAL REGULATORY PROTEIN HPTR"/>
    <property type="match status" value="1"/>
</dbReference>
<feature type="domain" description="Response regulatory" evidence="12">
    <location>
        <begin position="3"/>
        <end position="121"/>
    </location>
</feature>
<keyword evidence="3" id="KW-0963">Cytoplasm</keyword>
<evidence type="ECO:0000256" key="7">
    <source>
        <dbReference type="ARBA" id="ARBA00023125"/>
    </source>
</evidence>
<dbReference type="GO" id="GO:0043565">
    <property type="term" value="F:sequence-specific DNA binding"/>
    <property type="evidence" value="ECO:0007669"/>
    <property type="project" value="InterPro"/>
</dbReference>
<dbReference type="PROSITE" id="PS50110">
    <property type="entry name" value="RESPONSE_REGULATORY"/>
    <property type="match status" value="1"/>
</dbReference>
<keyword evidence="4 10" id="KW-0597">Phosphoprotein</keyword>
<dbReference type="Pfam" id="PF00072">
    <property type="entry name" value="Response_reg"/>
    <property type="match status" value="1"/>
</dbReference>
<organism evidence="13 14">
    <name type="scientific">Butyrivibrio hungatei DSM 14810</name>
    <dbReference type="NCBI Taxonomy" id="1121132"/>
    <lineage>
        <taxon>Bacteria</taxon>
        <taxon>Bacillati</taxon>
        <taxon>Bacillota</taxon>
        <taxon>Clostridia</taxon>
        <taxon>Lachnospirales</taxon>
        <taxon>Lachnospiraceae</taxon>
        <taxon>Butyrivibrio</taxon>
    </lineage>
</organism>
<evidence type="ECO:0000256" key="6">
    <source>
        <dbReference type="ARBA" id="ARBA00023015"/>
    </source>
</evidence>
<keyword evidence="7" id="KW-0238">DNA-binding</keyword>
<evidence type="ECO:0000256" key="2">
    <source>
        <dbReference type="ARBA" id="ARBA00018672"/>
    </source>
</evidence>
<evidence type="ECO:0000256" key="5">
    <source>
        <dbReference type="ARBA" id="ARBA00023012"/>
    </source>
</evidence>
<dbReference type="Gene3D" id="3.40.50.2300">
    <property type="match status" value="1"/>
</dbReference>
<dbReference type="SMART" id="SM00342">
    <property type="entry name" value="HTH_ARAC"/>
    <property type="match status" value="1"/>
</dbReference>
<evidence type="ECO:0000256" key="3">
    <source>
        <dbReference type="ARBA" id="ARBA00022490"/>
    </source>
</evidence>
<feature type="modified residue" description="4-aspartylphosphate" evidence="10">
    <location>
        <position position="55"/>
    </location>
</feature>
<evidence type="ECO:0000259" key="12">
    <source>
        <dbReference type="PROSITE" id="PS50110"/>
    </source>
</evidence>
<evidence type="ECO:0000256" key="10">
    <source>
        <dbReference type="PROSITE-ProRule" id="PRU00169"/>
    </source>
</evidence>
<dbReference type="Proteomes" id="UP000184097">
    <property type="component" value="Unassembled WGS sequence"/>
</dbReference>
<comment type="function">
    <text evidence="9">May play the central regulatory role in sporulation. It may be an element of the effector pathway responsible for the activation of sporulation genes in response to nutritional stress. Spo0A may act in concert with spo0H (a sigma factor) to control the expression of some genes that are critical to the sporulation process.</text>
</comment>
<dbReference type="AlphaFoldDB" id="A0A1M7SVD9"/>
<gene>
    <name evidence="13" type="ORF">SAMN02745247_02490</name>
</gene>
<dbReference type="PROSITE" id="PS00041">
    <property type="entry name" value="HTH_ARAC_FAMILY_1"/>
    <property type="match status" value="1"/>
</dbReference>
<dbReference type="CDD" id="cd17536">
    <property type="entry name" value="REC_YesN-like"/>
    <property type="match status" value="1"/>
</dbReference>
<reference evidence="13 14" key="1">
    <citation type="submission" date="2016-12" db="EMBL/GenBank/DDBJ databases">
        <authorList>
            <person name="Song W.-J."/>
            <person name="Kurnit D.M."/>
        </authorList>
    </citation>
    <scope>NUCLEOTIDE SEQUENCE [LARGE SCALE GENOMIC DNA]</scope>
    <source>
        <strain evidence="13 14">DSM 14810</strain>
    </source>
</reference>
<proteinExistence type="predicted"/>
<dbReference type="PANTHER" id="PTHR42713">
    <property type="entry name" value="HISTIDINE KINASE-RELATED"/>
    <property type="match status" value="1"/>
</dbReference>
<comment type="subcellular location">
    <subcellularLocation>
        <location evidence="1">Cytoplasm</location>
    </subcellularLocation>
</comment>
<protein>
    <recommendedName>
        <fullName evidence="2">Stage 0 sporulation protein A homolog</fullName>
    </recommendedName>
</protein>
<evidence type="ECO:0000313" key="13">
    <source>
        <dbReference type="EMBL" id="SHN62354.1"/>
    </source>
</evidence>
<dbReference type="Gene3D" id="1.10.10.60">
    <property type="entry name" value="Homeodomain-like"/>
    <property type="match status" value="2"/>
</dbReference>
<sequence length="367" mass="41308">MIRVMLVDDEPFILEGLSVLIDWEKYGCMIVAKASNGEEAFEYLKQGDIDLVITDIKMPVMTGIELLQTAREEGLSSAYFVILSGYNDFQYAQTAIKYEALDYLLKPVSADGLIEVIEKVKNKKKATQGGDLADYEKKDKSEAATALFKDELDGIISGIEHNDKDVINKNIDELFIKMGGDGTALSKKALDVNKNYLVFRLLHLAVELDKSIDQEVVMMYISDNILMSGTEMGTILHLKQFASEYAGYLASLRGTVSKGVLHDIEKELDVNYAQNITLKDFAAKYYVNSSYLGQLFRKQYGMSFREYLNMVRINKAATMLIKTDEKIGCIAEEVGYHDTDYFINKFISIKGCTPSKYRKNGNGQTEE</sequence>
<evidence type="ECO:0000313" key="14">
    <source>
        <dbReference type="Proteomes" id="UP000184097"/>
    </source>
</evidence>
<dbReference type="RefSeq" id="WP_072704678.1">
    <property type="nucleotide sequence ID" value="NZ_FRDH01000011.1"/>
</dbReference>
<dbReference type="InterPro" id="IPR051552">
    <property type="entry name" value="HptR"/>
</dbReference>
<evidence type="ECO:0000256" key="8">
    <source>
        <dbReference type="ARBA" id="ARBA00023163"/>
    </source>
</evidence>
<dbReference type="GO" id="GO:0005737">
    <property type="term" value="C:cytoplasm"/>
    <property type="evidence" value="ECO:0007669"/>
    <property type="project" value="UniProtKB-SubCell"/>
</dbReference>
<dbReference type="GO" id="GO:0003700">
    <property type="term" value="F:DNA-binding transcription factor activity"/>
    <property type="evidence" value="ECO:0007669"/>
    <property type="project" value="InterPro"/>
</dbReference>
<dbReference type="GO" id="GO:0000160">
    <property type="term" value="P:phosphorelay signal transduction system"/>
    <property type="evidence" value="ECO:0007669"/>
    <property type="project" value="UniProtKB-KW"/>
</dbReference>
<dbReference type="InterPro" id="IPR018060">
    <property type="entry name" value="HTH_AraC"/>
</dbReference>
<keyword evidence="8" id="KW-0804">Transcription</keyword>
<evidence type="ECO:0000256" key="4">
    <source>
        <dbReference type="ARBA" id="ARBA00022553"/>
    </source>
</evidence>
<dbReference type="SUPFAM" id="SSF46689">
    <property type="entry name" value="Homeodomain-like"/>
    <property type="match status" value="2"/>
</dbReference>
<accession>A0A1M7SVD9</accession>
<evidence type="ECO:0000256" key="1">
    <source>
        <dbReference type="ARBA" id="ARBA00004496"/>
    </source>
</evidence>
<evidence type="ECO:0000256" key="9">
    <source>
        <dbReference type="ARBA" id="ARBA00024867"/>
    </source>
</evidence>
<keyword evidence="5" id="KW-0902">Two-component regulatory system</keyword>
<dbReference type="SMART" id="SM00448">
    <property type="entry name" value="REC"/>
    <property type="match status" value="1"/>
</dbReference>
<dbReference type="InterPro" id="IPR018062">
    <property type="entry name" value="HTH_AraC-typ_CS"/>
</dbReference>
<feature type="domain" description="HTH araC/xylS-type" evidence="11">
    <location>
        <begin position="262"/>
        <end position="360"/>
    </location>
</feature>
<dbReference type="EMBL" id="FRDH01000011">
    <property type="protein sequence ID" value="SHN62354.1"/>
    <property type="molecule type" value="Genomic_DNA"/>
</dbReference>
<dbReference type="Pfam" id="PF12833">
    <property type="entry name" value="HTH_18"/>
    <property type="match status" value="1"/>
</dbReference>
<dbReference type="PROSITE" id="PS01124">
    <property type="entry name" value="HTH_ARAC_FAMILY_2"/>
    <property type="match status" value="1"/>
</dbReference>
<dbReference type="SUPFAM" id="SSF52172">
    <property type="entry name" value="CheY-like"/>
    <property type="match status" value="1"/>
</dbReference>
<keyword evidence="6" id="KW-0805">Transcription regulation</keyword>
<dbReference type="InterPro" id="IPR011006">
    <property type="entry name" value="CheY-like_superfamily"/>
</dbReference>
<dbReference type="InterPro" id="IPR001789">
    <property type="entry name" value="Sig_transdc_resp-reg_receiver"/>
</dbReference>